<dbReference type="EMBL" id="CAADFV010000018">
    <property type="protein sequence ID" value="VFK53779.1"/>
    <property type="molecule type" value="Genomic_DNA"/>
</dbReference>
<name>A0A450ZGU0_9GAMM</name>
<comment type="pathway">
    <text evidence="1 11">Purine metabolism; 7-cyano-7-deazaguanine biosynthesis.</text>
</comment>
<organism evidence="12">
    <name type="scientific">Candidatus Kentrum sp. TUN</name>
    <dbReference type="NCBI Taxonomy" id="2126343"/>
    <lineage>
        <taxon>Bacteria</taxon>
        <taxon>Pseudomonadati</taxon>
        <taxon>Pseudomonadota</taxon>
        <taxon>Gammaproteobacteria</taxon>
        <taxon>Candidatus Kentrum</taxon>
    </lineage>
</organism>
<evidence type="ECO:0000256" key="4">
    <source>
        <dbReference type="ARBA" id="ARBA00022741"/>
    </source>
</evidence>
<feature type="binding site" evidence="11">
    <location>
        <position position="259"/>
    </location>
    <ligand>
        <name>Zn(2+)</name>
        <dbReference type="ChEBI" id="CHEBI:29105"/>
    </ligand>
</feature>
<evidence type="ECO:0000256" key="1">
    <source>
        <dbReference type="ARBA" id="ARBA00005061"/>
    </source>
</evidence>
<dbReference type="EC" id="6.3.4.20" evidence="9 11"/>
<dbReference type="UniPathway" id="UPA00391"/>
<evidence type="ECO:0000256" key="5">
    <source>
        <dbReference type="ARBA" id="ARBA00022785"/>
    </source>
</evidence>
<keyword evidence="7 11" id="KW-0067">ATP-binding</keyword>
<comment type="similarity">
    <text evidence="8 11">Belongs to the QueC family.</text>
</comment>
<gene>
    <name evidence="11" type="primary">queC</name>
    <name evidence="13" type="ORF">BECKTUN1418E_GA0071001_10187</name>
    <name evidence="12" type="ORF">BECKTUN1418F_GA0071002_10167</name>
</gene>
<sequence length="283" mass="30963">METSIDAVRFAHQHPTQNQLLRIRGENIFLNFVTAWLHYEASLDRCTRIFMTINHPSQTTNRPAIILLSGGLDSATCLAIAKSEGFACYALSFDYGQRHLAELAAARRIGKSLADVHKVVQLDLTDICHSALTDRTSTIPQQPDTGIPITYVPARNTIFLAVALGWAETLDARDIFIGVNAVDYSGYPDCRPGFVSAFEQTANLGTKAGIEGRGFTIHTPLIEMSKADIIHKGLELGIDFAATVSCYQADETGKACGVCDACRLRRAGFEAIGVRDPTRYRVV</sequence>
<feature type="binding site" evidence="11">
    <location>
        <position position="246"/>
    </location>
    <ligand>
        <name>Zn(2+)</name>
        <dbReference type="ChEBI" id="CHEBI:29105"/>
    </ligand>
</feature>
<dbReference type="GO" id="GO:0008616">
    <property type="term" value="P:tRNA queuosine(34) biosynthetic process"/>
    <property type="evidence" value="ECO:0007669"/>
    <property type="project" value="UniProtKB-UniRule"/>
</dbReference>
<evidence type="ECO:0000256" key="8">
    <source>
        <dbReference type="ARBA" id="ARBA00037993"/>
    </source>
</evidence>
<feature type="binding site" evidence="11">
    <location>
        <position position="256"/>
    </location>
    <ligand>
        <name>Zn(2+)</name>
        <dbReference type="ChEBI" id="CHEBI:29105"/>
    </ligand>
</feature>
<evidence type="ECO:0000313" key="13">
    <source>
        <dbReference type="EMBL" id="VFK53779.1"/>
    </source>
</evidence>
<comment type="function">
    <text evidence="11">Catalyzes the ATP-dependent conversion of 7-carboxy-7-deazaguanine (CDG) to 7-cyano-7-deazaguanine (preQ(0)).</text>
</comment>
<comment type="catalytic activity">
    <reaction evidence="10 11">
        <text>7-carboxy-7-carbaguanine + NH4(+) + 2 ATP = 7-cyano-7-carbaguanine + 2 AMP + 2 diphosphate + 2 H(+)</text>
        <dbReference type="Rhea" id="RHEA:27982"/>
        <dbReference type="ChEBI" id="CHEBI:15378"/>
        <dbReference type="ChEBI" id="CHEBI:28938"/>
        <dbReference type="ChEBI" id="CHEBI:30616"/>
        <dbReference type="ChEBI" id="CHEBI:33019"/>
        <dbReference type="ChEBI" id="CHEBI:45075"/>
        <dbReference type="ChEBI" id="CHEBI:61036"/>
        <dbReference type="ChEBI" id="CHEBI:456215"/>
        <dbReference type="EC" id="6.3.4.20"/>
    </reaction>
</comment>
<evidence type="ECO:0000256" key="9">
    <source>
        <dbReference type="ARBA" id="ARBA00039149"/>
    </source>
</evidence>
<keyword evidence="3 11" id="KW-0479">Metal-binding</keyword>
<dbReference type="PANTHER" id="PTHR42914:SF1">
    <property type="entry name" value="7-CYANO-7-DEAZAGUANINE SYNTHASE"/>
    <property type="match status" value="1"/>
</dbReference>
<dbReference type="PANTHER" id="PTHR42914">
    <property type="entry name" value="7-CYANO-7-DEAZAGUANINE SYNTHASE"/>
    <property type="match status" value="1"/>
</dbReference>
<dbReference type="InterPro" id="IPR014729">
    <property type="entry name" value="Rossmann-like_a/b/a_fold"/>
</dbReference>
<evidence type="ECO:0000313" key="12">
    <source>
        <dbReference type="EMBL" id="VFK53033.1"/>
    </source>
</evidence>
<dbReference type="GO" id="GO:0005524">
    <property type="term" value="F:ATP binding"/>
    <property type="evidence" value="ECO:0007669"/>
    <property type="project" value="UniProtKB-UniRule"/>
</dbReference>
<feature type="binding site" evidence="11">
    <location>
        <position position="262"/>
    </location>
    <ligand>
        <name>Zn(2+)</name>
        <dbReference type="ChEBI" id="CHEBI:29105"/>
    </ligand>
</feature>
<feature type="binding site" evidence="11">
    <location>
        <begin position="68"/>
        <end position="78"/>
    </location>
    <ligand>
        <name>ATP</name>
        <dbReference type="ChEBI" id="CHEBI:30616"/>
    </ligand>
</feature>
<reference evidence="12" key="1">
    <citation type="submission" date="2019-02" db="EMBL/GenBank/DDBJ databases">
        <authorList>
            <person name="Gruber-Vodicka R. H."/>
            <person name="Seah K. B. B."/>
        </authorList>
    </citation>
    <scope>NUCLEOTIDE SEQUENCE</scope>
    <source>
        <strain evidence="13">BECK_BY2</strain>
        <strain evidence="12">BECK_BY3</strain>
    </source>
</reference>
<dbReference type="AlphaFoldDB" id="A0A450ZGU0"/>
<dbReference type="GO" id="GO:0016879">
    <property type="term" value="F:ligase activity, forming carbon-nitrogen bonds"/>
    <property type="evidence" value="ECO:0007669"/>
    <property type="project" value="UniProtKB-UniRule"/>
</dbReference>
<evidence type="ECO:0000256" key="10">
    <source>
        <dbReference type="ARBA" id="ARBA00047890"/>
    </source>
</evidence>
<dbReference type="HAMAP" id="MF_01633">
    <property type="entry name" value="QueC"/>
    <property type="match status" value="1"/>
</dbReference>
<evidence type="ECO:0000256" key="11">
    <source>
        <dbReference type="HAMAP-Rule" id="MF_01633"/>
    </source>
</evidence>
<dbReference type="GO" id="GO:0008270">
    <property type="term" value="F:zinc ion binding"/>
    <property type="evidence" value="ECO:0007669"/>
    <property type="project" value="UniProtKB-UniRule"/>
</dbReference>
<comment type="cofactor">
    <cofactor evidence="11">
        <name>Zn(2+)</name>
        <dbReference type="ChEBI" id="CHEBI:29105"/>
    </cofactor>
    <text evidence="11">Binds 1 zinc ion per subunit.</text>
</comment>
<evidence type="ECO:0000256" key="2">
    <source>
        <dbReference type="ARBA" id="ARBA00022598"/>
    </source>
</evidence>
<dbReference type="Pfam" id="PF06508">
    <property type="entry name" value="QueC"/>
    <property type="match status" value="1"/>
</dbReference>
<keyword evidence="5 11" id="KW-0671">Queuosine biosynthesis</keyword>
<dbReference type="EMBL" id="CAADFY010000016">
    <property type="protein sequence ID" value="VFK53033.1"/>
    <property type="molecule type" value="Genomic_DNA"/>
</dbReference>
<evidence type="ECO:0000256" key="3">
    <source>
        <dbReference type="ARBA" id="ARBA00022723"/>
    </source>
</evidence>
<keyword evidence="2 11" id="KW-0436">Ligase</keyword>
<dbReference type="Gene3D" id="3.40.50.620">
    <property type="entry name" value="HUPs"/>
    <property type="match status" value="1"/>
</dbReference>
<dbReference type="SUPFAM" id="SSF52402">
    <property type="entry name" value="Adenine nucleotide alpha hydrolases-like"/>
    <property type="match status" value="1"/>
</dbReference>
<evidence type="ECO:0000256" key="6">
    <source>
        <dbReference type="ARBA" id="ARBA00022833"/>
    </source>
</evidence>
<protein>
    <recommendedName>
        <fullName evidence="9 11">7-cyano-7-deazaguanine synthase</fullName>
        <ecNumber evidence="9 11">6.3.4.20</ecNumber>
    </recommendedName>
    <alternativeName>
        <fullName evidence="11">7-cyano-7-carbaguanine synthase</fullName>
    </alternativeName>
    <alternativeName>
        <fullName evidence="11">PreQ(0) synthase</fullName>
    </alternativeName>
    <alternativeName>
        <fullName evidence="11">Queuosine biosynthesis protein QueC</fullName>
    </alternativeName>
</protein>
<dbReference type="InterPro" id="IPR018317">
    <property type="entry name" value="QueC"/>
</dbReference>
<proteinExistence type="inferred from homology"/>
<accession>A0A450ZGU0</accession>
<dbReference type="NCBIfam" id="TIGR00364">
    <property type="entry name" value="7-cyano-7-deazaguanine synthase QueC"/>
    <property type="match status" value="1"/>
</dbReference>
<keyword evidence="4 11" id="KW-0547">Nucleotide-binding</keyword>
<keyword evidence="6 11" id="KW-0862">Zinc</keyword>
<evidence type="ECO:0000256" key="7">
    <source>
        <dbReference type="ARBA" id="ARBA00022840"/>
    </source>
</evidence>
<dbReference type="CDD" id="cd01995">
    <property type="entry name" value="QueC-like"/>
    <property type="match status" value="1"/>
</dbReference>